<dbReference type="FunFam" id="3.30.200.20:FF:000172">
    <property type="entry name" value="cyclin-dependent kinase G-2 isoform X1"/>
    <property type="match status" value="1"/>
</dbReference>
<name>A4RR61_OSTLU</name>
<dbReference type="GO" id="GO:0007346">
    <property type="term" value="P:regulation of mitotic cell cycle"/>
    <property type="evidence" value="ECO:0007669"/>
    <property type="project" value="TreeGrafter"/>
</dbReference>
<dbReference type="GO" id="GO:0005634">
    <property type="term" value="C:nucleus"/>
    <property type="evidence" value="ECO:0007669"/>
    <property type="project" value="TreeGrafter"/>
</dbReference>
<organism evidence="8 9">
    <name type="scientific">Ostreococcus lucimarinus (strain CCE9901)</name>
    <dbReference type="NCBI Taxonomy" id="436017"/>
    <lineage>
        <taxon>Eukaryota</taxon>
        <taxon>Viridiplantae</taxon>
        <taxon>Chlorophyta</taxon>
        <taxon>Mamiellophyceae</taxon>
        <taxon>Mamiellales</taxon>
        <taxon>Bathycoccaceae</taxon>
        <taxon>Ostreococcus</taxon>
    </lineage>
</organism>
<dbReference type="GO" id="GO:0080090">
    <property type="term" value="P:regulation of primary metabolic process"/>
    <property type="evidence" value="ECO:0007669"/>
    <property type="project" value="UniProtKB-ARBA"/>
</dbReference>
<keyword evidence="2" id="KW-0723">Serine/threonine-protein kinase</keyword>
<dbReference type="FunFam" id="1.10.510.10:FF:000533">
    <property type="entry name" value="cyclin-dependent kinase 10"/>
    <property type="match status" value="1"/>
</dbReference>
<comment type="similarity">
    <text evidence="1">Belongs to the protein kinase superfamily. CMGC Ser/Thr protein kinase family. CDC2/CDKX subfamily.</text>
</comment>
<dbReference type="PROSITE" id="PS50011">
    <property type="entry name" value="PROTEIN_KINASE_DOM"/>
    <property type="match status" value="1"/>
</dbReference>
<dbReference type="Proteomes" id="UP000001568">
    <property type="component" value="Chromosome 1"/>
</dbReference>
<dbReference type="Gene3D" id="1.10.510.10">
    <property type="entry name" value="Transferase(Phosphotransferase) domain 1"/>
    <property type="match status" value="1"/>
</dbReference>
<dbReference type="PROSITE" id="PS00108">
    <property type="entry name" value="PROTEIN_KINASE_ST"/>
    <property type="match status" value="1"/>
</dbReference>
<dbReference type="OrthoDB" id="1732493at2759"/>
<dbReference type="SUPFAM" id="SSF56112">
    <property type="entry name" value="Protein kinase-like (PK-like)"/>
    <property type="match status" value="1"/>
</dbReference>
<accession>A4RR61</accession>
<dbReference type="EMBL" id="CP000581">
    <property type="protein sequence ID" value="ABO94135.1"/>
    <property type="molecule type" value="Genomic_DNA"/>
</dbReference>
<dbReference type="OMA" id="WVARATN"/>
<dbReference type="PANTHER" id="PTHR24056:SF107">
    <property type="entry name" value="CYCLIN-DEPENDENT KINASE 11A-RELATED"/>
    <property type="match status" value="1"/>
</dbReference>
<reference evidence="8 9" key="1">
    <citation type="journal article" date="2007" name="Proc. Natl. Acad. Sci. U.S.A.">
        <title>The tiny eukaryote Ostreococcus provides genomic insights into the paradox of plankton speciation.</title>
        <authorList>
            <person name="Palenik B."/>
            <person name="Grimwood J."/>
            <person name="Aerts A."/>
            <person name="Rouze P."/>
            <person name="Salamov A."/>
            <person name="Putnam N."/>
            <person name="Dupont C."/>
            <person name="Jorgensen R."/>
            <person name="Derelle E."/>
            <person name="Rombauts S."/>
            <person name="Zhou K."/>
            <person name="Otillar R."/>
            <person name="Merchant S.S."/>
            <person name="Podell S."/>
            <person name="Gaasterland T."/>
            <person name="Napoli C."/>
            <person name="Gendler K."/>
            <person name="Manuell A."/>
            <person name="Tai V."/>
            <person name="Vallon O."/>
            <person name="Piganeau G."/>
            <person name="Jancek S."/>
            <person name="Heijde M."/>
            <person name="Jabbari K."/>
            <person name="Bowler C."/>
            <person name="Lohr M."/>
            <person name="Robbens S."/>
            <person name="Werner G."/>
            <person name="Dubchak I."/>
            <person name="Pazour G.J."/>
            <person name="Ren Q."/>
            <person name="Paulsen I."/>
            <person name="Delwiche C."/>
            <person name="Schmutz J."/>
            <person name="Rokhsar D."/>
            <person name="Van de Peer Y."/>
            <person name="Moreau H."/>
            <person name="Grigoriev I.V."/>
        </authorList>
    </citation>
    <scope>NUCLEOTIDE SEQUENCE [LARGE SCALE GENOMIC DNA]</scope>
    <source>
        <strain evidence="8 9">CCE9901</strain>
    </source>
</reference>
<evidence type="ECO:0000313" key="9">
    <source>
        <dbReference type="Proteomes" id="UP000001568"/>
    </source>
</evidence>
<dbReference type="InterPro" id="IPR011009">
    <property type="entry name" value="Kinase-like_dom_sf"/>
</dbReference>
<dbReference type="CDD" id="cd07843">
    <property type="entry name" value="STKc_CDC2L1"/>
    <property type="match status" value="1"/>
</dbReference>
<dbReference type="Gramene" id="ABO94135">
    <property type="protein sequence ID" value="ABO94135"/>
    <property type="gene ID" value="OSTLU_13763"/>
</dbReference>
<dbReference type="PANTHER" id="PTHR24056">
    <property type="entry name" value="CELL DIVISION PROTEIN KINASE"/>
    <property type="match status" value="1"/>
</dbReference>
<evidence type="ECO:0000256" key="3">
    <source>
        <dbReference type="ARBA" id="ARBA00022679"/>
    </source>
</evidence>
<evidence type="ECO:0000256" key="5">
    <source>
        <dbReference type="ARBA" id="ARBA00022777"/>
    </source>
</evidence>
<evidence type="ECO:0000313" key="8">
    <source>
        <dbReference type="EMBL" id="ABO94135.1"/>
    </source>
</evidence>
<proteinExistence type="inferred from homology"/>
<dbReference type="STRING" id="436017.A4RR61"/>
<evidence type="ECO:0000256" key="2">
    <source>
        <dbReference type="ARBA" id="ARBA00022527"/>
    </source>
</evidence>
<dbReference type="Gene3D" id="3.30.200.20">
    <property type="entry name" value="Phosphorylase Kinase, domain 1"/>
    <property type="match status" value="1"/>
</dbReference>
<dbReference type="RefSeq" id="XP_001415843.1">
    <property type="nucleotide sequence ID" value="XM_001415806.1"/>
</dbReference>
<evidence type="ECO:0000256" key="6">
    <source>
        <dbReference type="ARBA" id="ARBA00022840"/>
    </source>
</evidence>
<protein>
    <recommendedName>
        <fullName evidence="7">Protein kinase domain-containing protein</fullName>
    </recommendedName>
</protein>
<dbReference type="eggNOG" id="KOG0663">
    <property type="taxonomic scope" value="Eukaryota"/>
</dbReference>
<keyword evidence="4" id="KW-0547">Nucleotide-binding</keyword>
<keyword evidence="9" id="KW-1185">Reference proteome</keyword>
<dbReference type="InterPro" id="IPR000719">
    <property type="entry name" value="Prot_kinase_dom"/>
</dbReference>
<dbReference type="GeneID" id="4999628"/>
<dbReference type="Pfam" id="PF00069">
    <property type="entry name" value="Pkinase"/>
    <property type="match status" value="1"/>
</dbReference>
<dbReference type="GO" id="GO:0005524">
    <property type="term" value="F:ATP binding"/>
    <property type="evidence" value="ECO:0007669"/>
    <property type="project" value="UniProtKB-KW"/>
</dbReference>
<dbReference type="InterPro" id="IPR008271">
    <property type="entry name" value="Ser/Thr_kinase_AS"/>
</dbReference>
<keyword evidence="6" id="KW-0067">ATP-binding</keyword>
<dbReference type="InterPro" id="IPR050108">
    <property type="entry name" value="CDK"/>
</dbReference>
<sequence length="317" mass="35734">MLQACRSVDEFERLNKIDEGTYGIVFKARDKKTGEVAALKRVKMDEATDGFPLTALREVNILLSLDHPSIVNVNEVVVGSKLNFVFMVMEYVENDLKGLMDQMAQSSSPKFTIPETKALMLQLLSGMSYLHENWIMHRDLKMSNILVTNSGDLKICDFGLARQFGGVGRYTQLVVTLWYRAPELLLGSTTYGPAIDVWSLGCIFGELLAGSPLFNGRAEIDQLQKIFKLLGTPNDKIWPEFSSLPSVQKVTFAEQPYNKLRQKFPQASTGLSDKGYELLNHLLTYDPARRLTCSEALNDAFFEEYPPPQRPVFMNSK</sequence>
<dbReference type="InterPro" id="IPR045267">
    <property type="entry name" value="CDK11/PITSLRE_STKc"/>
</dbReference>
<dbReference type="SMART" id="SM00220">
    <property type="entry name" value="S_TKc"/>
    <property type="match status" value="1"/>
</dbReference>
<dbReference type="GO" id="GO:0004674">
    <property type="term" value="F:protein serine/threonine kinase activity"/>
    <property type="evidence" value="ECO:0007669"/>
    <property type="project" value="UniProtKB-KW"/>
</dbReference>
<evidence type="ECO:0000256" key="4">
    <source>
        <dbReference type="ARBA" id="ARBA00022741"/>
    </source>
</evidence>
<dbReference type="GO" id="GO:0010556">
    <property type="term" value="P:regulation of macromolecule biosynthetic process"/>
    <property type="evidence" value="ECO:0007669"/>
    <property type="project" value="UniProtKB-ARBA"/>
</dbReference>
<gene>
    <name evidence="8" type="ORF">OSTLU_13763</name>
</gene>
<evidence type="ECO:0000256" key="1">
    <source>
        <dbReference type="ARBA" id="ARBA00006485"/>
    </source>
</evidence>
<dbReference type="AlphaFoldDB" id="A4RR61"/>
<feature type="domain" description="Protein kinase" evidence="7">
    <location>
        <begin position="11"/>
        <end position="302"/>
    </location>
</feature>
<keyword evidence="5" id="KW-0418">Kinase</keyword>
<evidence type="ECO:0000259" key="7">
    <source>
        <dbReference type="PROSITE" id="PS50011"/>
    </source>
</evidence>
<dbReference type="KEGG" id="olu:OSTLU_13763"/>
<keyword evidence="3" id="KW-0808">Transferase</keyword>
<dbReference type="HOGENOM" id="CLU_000288_181_1_1"/>